<reference evidence="2 3" key="1">
    <citation type="submission" date="2015-05" db="EMBL/GenBank/DDBJ databases">
        <authorList>
            <person name="Wang D.B."/>
            <person name="Wang M."/>
        </authorList>
    </citation>
    <scope>NUCLEOTIDE SEQUENCE [LARGE SCALE GENOMIC DNA]</scope>
    <source>
        <strain evidence="2">VL1</strain>
    </source>
</reference>
<feature type="region of interest" description="Disordered" evidence="1">
    <location>
        <begin position="1"/>
        <end position="34"/>
    </location>
</feature>
<organism evidence="2 3">
    <name type="scientific">Verticillium longisporum</name>
    <name type="common">Verticillium dahliae var. longisporum</name>
    <dbReference type="NCBI Taxonomy" id="100787"/>
    <lineage>
        <taxon>Eukaryota</taxon>
        <taxon>Fungi</taxon>
        <taxon>Dikarya</taxon>
        <taxon>Ascomycota</taxon>
        <taxon>Pezizomycotina</taxon>
        <taxon>Sordariomycetes</taxon>
        <taxon>Hypocreomycetidae</taxon>
        <taxon>Glomerellales</taxon>
        <taxon>Plectosphaerellaceae</taxon>
        <taxon>Verticillium</taxon>
    </lineage>
</organism>
<protein>
    <submittedName>
        <fullName evidence="2">Uncharacterized protein</fullName>
    </submittedName>
</protein>
<dbReference type="EMBL" id="CVQH01020370">
    <property type="protein sequence ID" value="CRK27353.1"/>
    <property type="molecule type" value="Genomic_DNA"/>
</dbReference>
<gene>
    <name evidence="2" type="ORF">BN1708_018280</name>
</gene>
<proteinExistence type="predicted"/>
<evidence type="ECO:0000313" key="2">
    <source>
        <dbReference type="EMBL" id="CRK27353.1"/>
    </source>
</evidence>
<accession>A0A0G4LZ54</accession>
<name>A0A0G4LZ54_VERLO</name>
<evidence type="ECO:0000313" key="3">
    <source>
        <dbReference type="Proteomes" id="UP000044602"/>
    </source>
</evidence>
<dbReference type="AlphaFoldDB" id="A0A0G4LZ54"/>
<sequence>MVRPKMSPMPFGPLGLSSLRPFPSANGEASSPNQ</sequence>
<keyword evidence="3" id="KW-1185">Reference proteome</keyword>
<dbReference type="Proteomes" id="UP000044602">
    <property type="component" value="Unassembled WGS sequence"/>
</dbReference>
<evidence type="ECO:0000256" key="1">
    <source>
        <dbReference type="SAM" id="MobiDB-lite"/>
    </source>
</evidence>